<evidence type="ECO:0000313" key="3">
    <source>
        <dbReference type="EMBL" id="KAL0196076.1"/>
    </source>
</evidence>
<name>A0ABD0RC48_CIRMR</name>
<feature type="domain" description="NADP-dependent oxidoreductase" evidence="2">
    <location>
        <begin position="2"/>
        <end position="87"/>
    </location>
</feature>
<dbReference type="InterPro" id="IPR036812">
    <property type="entry name" value="NAD(P)_OxRdtase_dom_sf"/>
</dbReference>
<proteinExistence type="inferred from homology"/>
<dbReference type="Proteomes" id="UP001529510">
    <property type="component" value="Unassembled WGS sequence"/>
</dbReference>
<reference evidence="3 4" key="1">
    <citation type="submission" date="2024-05" db="EMBL/GenBank/DDBJ databases">
        <title>Genome sequencing and assembly of Indian major carp, Cirrhinus mrigala (Hamilton, 1822).</title>
        <authorList>
            <person name="Mohindra V."/>
            <person name="Chowdhury L.M."/>
            <person name="Lal K."/>
            <person name="Jena J.K."/>
        </authorList>
    </citation>
    <scope>NUCLEOTIDE SEQUENCE [LARGE SCALE GENOMIC DNA]</scope>
    <source>
        <strain evidence="3">CM1030</strain>
        <tissue evidence="3">Blood</tissue>
    </source>
</reference>
<dbReference type="PANTHER" id="PTHR11732">
    <property type="entry name" value="ALDO/KETO REDUCTASE"/>
    <property type="match status" value="1"/>
</dbReference>
<dbReference type="InterPro" id="IPR020471">
    <property type="entry name" value="AKR"/>
</dbReference>
<feature type="non-terminal residue" evidence="3">
    <location>
        <position position="1"/>
    </location>
</feature>
<dbReference type="EMBL" id="JAMKFB020000004">
    <property type="protein sequence ID" value="KAL0196076.1"/>
    <property type="molecule type" value="Genomic_DNA"/>
</dbReference>
<dbReference type="PRINTS" id="PR00069">
    <property type="entry name" value="ALDKETRDTASE"/>
</dbReference>
<comment type="similarity">
    <text evidence="1">Belongs to the aldo/keto reductase family.</text>
</comment>
<evidence type="ECO:0000259" key="2">
    <source>
        <dbReference type="Pfam" id="PF00248"/>
    </source>
</evidence>
<dbReference type="SUPFAM" id="SSF51430">
    <property type="entry name" value="NAD(P)-linked oxidoreductase"/>
    <property type="match status" value="1"/>
</dbReference>
<organism evidence="3 4">
    <name type="scientific">Cirrhinus mrigala</name>
    <name type="common">Mrigala</name>
    <dbReference type="NCBI Taxonomy" id="683832"/>
    <lineage>
        <taxon>Eukaryota</taxon>
        <taxon>Metazoa</taxon>
        <taxon>Chordata</taxon>
        <taxon>Craniata</taxon>
        <taxon>Vertebrata</taxon>
        <taxon>Euteleostomi</taxon>
        <taxon>Actinopterygii</taxon>
        <taxon>Neopterygii</taxon>
        <taxon>Teleostei</taxon>
        <taxon>Ostariophysi</taxon>
        <taxon>Cypriniformes</taxon>
        <taxon>Cyprinidae</taxon>
        <taxon>Labeoninae</taxon>
        <taxon>Labeonini</taxon>
        <taxon>Cirrhinus</taxon>
    </lineage>
</organism>
<feature type="non-terminal residue" evidence="3">
    <location>
        <position position="91"/>
    </location>
</feature>
<evidence type="ECO:0000313" key="4">
    <source>
        <dbReference type="Proteomes" id="UP001529510"/>
    </source>
</evidence>
<sequence>KVAEAVKAAIAAGYRHIDAASVYNNETEVGEGIQAMIKDGVVKREELFVVSKLWCTFHEKALVKGACQKTLSDLKLDYLDLYLVHWPMGFK</sequence>
<dbReference type="InterPro" id="IPR018170">
    <property type="entry name" value="Aldo/ket_reductase_CS"/>
</dbReference>
<comment type="caution">
    <text evidence="3">The sequence shown here is derived from an EMBL/GenBank/DDBJ whole genome shotgun (WGS) entry which is preliminary data.</text>
</comment>
<dbReference type="Gene3D" id="3.20.20.100">
    <property type="entry name" value="NADP-dependent oxidoreductase domain"/>
    <property type="match status" value="1"/>
</dbReference>
<evidence type="ECO:0000256" key="1">
    <source>
        <dbReference type="ARBA" id="ARBA00007905"/>
    </source>
</evidence>
<dbReference type="PROSITE" id="PS00798">
    <property type="entry name" value="ALDOKETO_REDUCTASE_1"/>
    <property type="match status" value="1"/>
</dbReference>
<keyword evidence="4" id="KW-1185">Reference proteome</keyword>
<dbReference type="AlphaFoldDB" id="A0ABD0RC48"/>
<dbReference type="Pfam" id="PF00248">
    <property type="entry name" value="Aldo_ket_red"/>
    <property type="match status" value="1"/>
</dbReference>
<dbReference type="InterPro" id="IPR023210">
    <property type="entry name" value="NADP_OxRdtase_dom"/>
</dbReference>
<accession>A0ABD0RC48</accession>
<protein>
    <recommendedName>
        <fullName evidence="2">NADP-dependent oxidoreductase domain-containing protein</fullName>
    </recommendedName>
</protein>
<gene>
    <name evidence="3" type="ORF">M9458_009648</name>
</gene>